<dbReference type="Gene3D" id="3.40.50.150">
    <property type="entry name" value="Vaccinia Virus protein VP39"/>
    <property type="match status" value="1"/>
</dbReference>
<dbReference type="GO" id="GO:0044027">
    <property type="term" value="P:negative regulation of gene expression via chromosomal CpG island methylation"/>
    <property type="evidence" value="ECO:0007669"/>
    <property type="project" value="TreeGrafter"/>
</dbReference>
<dbReference type="GO" id="GO:0003886">
    <property type="term" value="F:DNA (cytosine-5-)-methyltransferase activity"/>
    <property type="evidence" value="ECO:0007669"/>
    <property type="project" value="UniProtKB-EC"/>
</dbReference>
<dbReference type="InterPro" id="IPR050390">
    <property type="entry name" value="C5-Methyltransferase"/>
</dbReference>
<evidence type="ECO:0000256" key="4">
    <source>
        <dbReference type="ARBA" id="ARBA00022691"/>
    </source>
</evidence>
<dbReference type="InterPro" id="IPR029063">
    <property type="entry name" value="SAM-dependent_MTases_sf"/>
</dbReference>
<evidence type="ECO:0000313" key="8">
    <source>
        <dbReference type="Proteomes" id="UP001222932"/>
    </source>
</evidence>
<evidence type="ECO:0000256" key="3">
    <source>
        <dbReference type="ARBA" id="ARBA00022679"/>
    </source>
</evidence>
<dbReference type="PANTHER" id="PTHR10629:SF52">
    <property type="entry name" value="DNA (CYTOSINE-5)-METHYLTRANSFERASE 1"/>
    <property type="match status" value="1"/>
</dbReference>
<dbReference type="PRINTS" id="PR00105">
    <property type="entry name" value="C5METTRFRASE"/>
</dbReference>
<comment type="caution">
    <text evidence="7">The sequence shown here is derived from an EMBL/GenBank/DDBJ whole genome shotgun (WGS) entry which is preliminary data.</text>
</comment>
<dbReference type="Pfam" id="PF00145">
    <property type="entry name" value="DNA_methylase"/>
    <property type="match status" value="1"/>
</dbReference>
<evidence type="ECO:0000256" key="6">
    <source>
        <dbReference type="SAM" id="MobiDB-lite"/>
    </source>
</evidence>
<dbReference type="PANTHER" id="PTHR10629">
    <property type="entry name" value="CYTOSINE-SPECIFIC METHYLTRANSFERASE"/>
    <property type="match status" value="1"/>
</dbReference>
<dbReference type="PROSITE" id="PS51679">
    <property type="entry name" value="SAM_MT_C5"/>
    <property type="match status" value="1"/>
</dbReference>
<keyword evidence="2 5" id="KW-0489">Methyltransferase</keyword>
<comment type="similarity">
    <text evidence="5">Belongs to the class I-like SAM-binding methyltransferase superfamily. C5-methyltransferase family.</text>
</comment>
<reference evidence="7" key="1">
    <citation type="journal article" date="2023" name="BMC Genomics">
        <title>Chromosome-level genome assemblies of Cutaneotrichosporon spp. (Trichosporonales, Basidiomycota) reveal imbalanced evolution between nucleotide sequences and chromosome synteny.</title>
        <authorList>
            <person name="Kobayashi Y."/>
            <person name="Kayamori A."/>
            <person name="Aoki K."/>
            <person name="Shiwa Y."/>
            <person name="Matsutani M."/>
            <person name="Fujita N."/>
            <person name="Sugita T."/>
            <person name="Iwasaki W."/>
            <person name="Tanaka N."/>
            <person name="Takashima M."/>
        </authorList>
    </citation>
    <scope>NUCLEOTIDE SEQUENCE</scope>
    <source>
        <strain evidence="7">HIS016</strain>
    </source>
</reference>
<dbReference type="SUPFAM" id="SSF53335">
    <property type="entry name" value="S-adenosyl-L-methionine-dependent methyltransferases"/>
    <property type="match status" value="1"/>
</dbReference>
<dbReference type="EMBL" id="BTCM01000002">
    <property type="protein sequence ID" value="GMK55477.1"/>
    <property type="molecule type" value="Genomic_DNA"/>
</dbReference>
<dbReference type="Proteomes" id="UP001222932">
    <property type="component" value="Unassembled WGS sequence"/>
</dbReference>
<dbReference type="Gene3D" id="3.90.120.10">
    <property type="entry name" value="DNA Methylase, subunit A, domain 2"/>
    <property type="match status" value="1"/>
</dbReference>
<keyword evidence="3 5" id="KW-0808">Transferase</keyword>
<dbReference type="EC" id="2.1.1.37" evidence="1"/>
<evidence type="ECO:0000256" key="1">
    <source>
        <dbReference type="ARBA" id="ARBA00011975"/>
    </source>
</evidence>
<accession>A0AAD3YB32</accession>
<dbReference type="AlphaFoldDB" id="A0AAD3YB32"/>
<keyword evidence="4 5" id="KW-0949">S-adenosyl-L-methionine</keyword>
<protein>
    <recommendedName>
        <fullName evidence="1">DNA (cytosine-5-)-methyltransferase</fullName>
        <ecNumber evidence="1">2.1.1.37</ecNumber>
    </recommendedName>
</protein>
<name>A0AAD3YB32_9TREE</name>
<sequence length="613" mass="66981">MAPSRNVPADRSEQTPRAEHFPQLAELASAIAGDGTPIRPGSLVEVDRQGSGRRHSALRVRDNEPRVVNDINGAFFRKGGVEFRPGDVVFFEGEAGSEWTPGVLGRSHSDQEWGVRVCGRQVDLRGRLFLHETDLYLTEDARFVPLTSIQKAAGFTYLKLLPRHADHHPHSLVPLPHAQYPLPNPNPAEDRSLSVLRPPAVDLYAGGDGMLFGVNQHFHVQHAVERDDAAHATFRDNFPAVNIHHCTVGDFTQSPSRRPEPGSVALLVAGPPCQSFTLANRVRKLNDASNAEVFTVLVEVARLKPDVFLLENVPGICNPFQQGGRTVNILAQVVQKLVGELGYQVRLGKINSRDYGSPQDRHRIFVLAGRSGLPLPSWPTATHLNPKPSTLSFMVGGETVVLGSKATGPRRAVTARDAIGDMPNAAGGIAFDYEHLDSLTLPSGAVGVPDGTQYRRSPMTSYQQAARGAEVGVRDHFTQHPPASVVELVLSAPRADTPRTGRGANLRCDPHGAVPTLQGNPFPGGNSTLTIHWNAHRVLSVAERRRVQGLPDSYVLRGSAKDKDTMLGNMVDVHVARSLAEHIKSEVFAPSWRDWGRPASDEFWRMWRVAHPT</sequence>
<evidence type="ECO:0000256" key="5">
    <source>
        <dbReference type="PROSITE-ProRule" id="PRU01016"/>
    </source>
</evidence>
<reference evidence="7" key="2">
    <citation type="submission" date="2023-06" db="EMBL/GenBank/DDBJ databases">
        <authorList>
            <person name="Kobayashi Y."/>
            <person name="Kayamori A."/>
            <person name="Aoki K."/>
            <person name="Shiwa Y."/>
            <person name="Fujita N."/>
            <person name="Sugita T."/>
            <person name="Iwasaki W."/>
            <person name="Tanaka N."/>
            <person name="Takashima M."/>
        </authorList>
    </citation>
    <scope>NUCLEOTIDE SEQUENCE</scope>
    <source>
        <strain evidence="7">HIS016</strain>
    </source>
</reference>
<gene>
    <name evidence="7" type="ORF">CspeluHIS016_0205330</name>
</gene>
<proteinExistence type="inferred from homology"/>
<dbReference type="InterPro" id="IPR001525">
    <property type="entry name" value="C5_MeTfrase"/>
</dbReference>
<feature type="active site" evidence="5">
    <location>
        <position position="273"/>
    </location>
</feature>
<keyword evidence="8" id="KW-1185">Reference proteome</keyword>
<organism evidence="7 8">
    <name type="scientific">Cutaneotrichosporon spelunceum</name>
    <dbReference type="NCBI Taxonomy" id="1672016"/>
    <lineage>
        <taxon>Eukaryota</taxon>
        <taxon>Fungi</taxon>
        <taxon>Dikarya</taxon>
        <taxon>Basidiomycota</taxon>
        <taxon>Agaricomycotina</taxon>
        <taxon>Tremellomycetes</taxon>
        <taxon>Trichosporonales</taxon>
        <taxon>Trichosporonaceae</taxon>
        <taxon>Cutaneotrichosporon</taxon>
    </lineage>
</organism>
<evidence type="ECO:0000256" key="2">
    <source>
        <dbReference type="ARBA" id="ARBA00022603"/>
    </source>
</evidence>
<evidence type="ECO:0000313" key="7">
    <source>
        <dbReference type="EMBL" id="GMK55477.1"/>
    </source>
</evidence>
<dbReference type="GO" id="GO:0003677">
    <property type="term" value="F:DNA binding"/>
    <property type="evidence" value="ECO:0007669"/>
    <property type="project" value="TreeGrafter"/>
</dbReference>
<dbReference type="GO" id="GO:0005634">
    <property type="term" value="C:nucleus"/>
    <property type="evidence" value="ECO:0007669"/>
    <property type="project" value="TreeGrafter"/>
</dbReference>
<feature type="region of interest" description="Disordered" evidence="6">
    <location>
        <begin position="32"/>
        <end position="56"/>
    </location>
</feature>
<dbReference type="GO" id="GO:0032259">
    <property type="term" value="P:methylation"/>
    <property type="evidence" value="ECO:0007669"/>
    <property type="project" value="UniProtKB-KW"/>
</dbReference>